<proteinExistence type="predicted"/>
<comment type="caution">
    <text evidence="3">The sequence shown here is derived from an EMBL/GenBank/DDBJ whole genome shotgun (WGS) entry which is preliminary data.</text>
</comment>
<evidence type="ECO:0000256" key="1">
    <source>
        <dbReference type="SAM" id="MobiDB-lite"/>
    </source>
</evidence>
<feature type="domain" description="HTH cro/C1-type" evidence="2">
    <location>
        <begin position="41"/>
        <end position="94"/>
    </location>
</feature>
<dbReference type="SMART" id="SM00530">
    <property type="entry name" value="HTH_XRE"/>
    <property type="match status" value="1"/>
</dbReference>
<dbReference type="Gene3D" id="1.25.40.10">
    <property type="entry name" value="Tetratricopeptide repeat domain"/>
    <property type="match status" value="1"/>
</dbReference>
<dbReference type="Pfam" id="PF01381">
    <property type="entry name" value="HTH_3"/>
    <property type="match status" value="1"/>
</dbReference>
<feature type="region of interest" description="Disordered" evidence="1">
    <location>
        <begin position="1"/>
        <end position="22"/>
    </location>
</feature>
<sequence length="478" mass="50975">MTRSRRGGVENGSVEAAEAPDPTDLTEAIASVDVTQLGARIRRARRTLCLKQSDVAAGLISTAYLSRIESGQRRPDLRVLRGIAERLRTTPHELLLGLSPKEWSSVRVELDWAHLALRTGDTPGALSRTDALLGQLPPESALYRRATLIRALALEAEGRYDDAAAALEGLLDGALDGVAAIDVLTALSRIYRRSGELGRAMEVGARADQRIGSLGLRGTPEAVKLILTVAAAHSESGDVGYAARLCRKALKHADALRSADEKAISYWNASVIESRRGCHAEAVTLAQKALHILDDADSTRNTARLRTRLGALYLRVDPPRVEDALAQLRQAEPELLTSGAAPADLADNRLAQARAHFLRGHASRAATEARRVLEVVEDSPLATAETYLLLGQIALGGDDFPGAQAMLQQAILALETAGADRRAAQLWFDLGGLLLSVGCAEDALQAFQRAGVSSGLRTNAATTSTRPERPVSTEALSG</sequence>
<dbReference type="SUPFAM" id="SSF48452">
    <property type="entry name" value="TPR-like"/>
    <property type="match status" value="2"/>
</dbReference>
<evidence type="ECO:0000313" key="4">
    <source>
        <dbReference type="Proteomes" id="UP001596072"/>
    </source>
</evidence>
<dbReference type="InterPro" id="IPR001387">
    <property type="entry name" value="Cro/C1-type_HTH"/>
</dbReference>
<dbReference type="CDD" id="cd00093">
    <property type="entry name" value="HTH_XRE"/>
    <property type="match status" value="1"/>
</dbReference>
<dbReference type="InterPro" id="IPR011990">
    <property type="entry name" value="TPR-like_helical_dom_sf"/>
</dbReference>
<feature type="region of interest" description="Disordered" evidence="1">
    <location>
        <begin position="456"/>
        <end position="478"/>
    </location>
</feature>
<evidence type="ECO:0000259" key="2">
    <source>
        <dbReference type="PROSITE" id="PS50943"/>
    </source>
</evidence>
<feature type="compositionally biased region" description="Polar residues" evidence="1">
    <location>
        <begin position="456"/>
        <end position="465"/>
    </location>
</feature>
<dbReference type="Gene3D" id="1.10.260.40">
    <property type="entry name" value="lambda repressor-like DNA-binding domains"/>
    <property type="match status" value="1"/>
</dbReference>
<dbReference type="RefSeq" id="WP_136432966.1">
    <property type="nucleotide sequence ID" value="NZ_JBHSNS010000004.1"/>
</dbReference>
<keyword evidence="4" id="KW-1185">Reference proteome</keyword>
<dbReference type="EMBL" id="JBHSNS010000004">
    <property type="protein sequence ID" value="MFC5729402.1"/>
    <property type="molecule type" value="Genomic_DNA"/>
</dbReference>
<accession>A0ABW0ZFU6</accession>
<dbReference type="InterPro" id="IPR010982">
    <property type="entry name" value="Lambda_DNA-bd_dom_sf"/>
</dbReference>
<dbReference type="SUPFAM" id="SSF47413">
    <property type="entry name" value="lambda repressor-like DNA-binding domains"/>
    <property type="match status" value="1"/>
</dbReference>
<name>A0ABW0ZFU6_9ACTN</name>
<evidence type="ECO:0000313" key="3">
    <source>
        <dbReference type="EMBL" id="MFC5729402.1"/>
    </source>
</evidence>
<dbReference type="PROSITE" id="PS50943">
    <property type="entry name" value="HTH_CROC1"/>
    <property type="match status" value="1"/>
</dbReference>
<dbReference type="Proteomes" id="UP001596072">
    <property type="component" value="Unassembled WGS sequence"/>
</dbReference>
<reference evidence="4" key="1">
    <citation type="journal article" date="2019" name="Int. J. Syst. Evol. Microbiol.">
        <title>The Global Catalogue of Microorganisms (GCM) 10K type strain sequencing project: providing services to taxonomists for standard genome sequencing and annotation.</title>
        <authorList>
            <consortium name="The Broad Institute Genomics Platform"/>
            <consortium name="The Broad Institute Genome Sequencing Center for Infectious Disease"/>
            <person name="Wu L."/>
            <person name="Ma J."/>
        </authorList>
    </citation>
    <scope>NUCLEOTIDE SEQUENCE [LARGE SCALE GENOMIC DNA]</scope>
    <source>
        <strain evidence="4">YIM 94188</strain>
    </source>
</reference>
<organism evidence="3 4">
    <name type="scientific">Nocardioides vastitatis</name>
    <dbReference type="NCBI Taxonomy" id="2568655"/>
    <lineage>
        <taxon>Bacteria</taxon>
        <taxon>Bacillati</taxon>
        <taxon>Actinomycetota</taxon>
        <taxon>Actinomycetes</taxon>
        <taxon>Propionibacteriales</taxon>
        <taxon>Nocardioidaceae</taxon>
        <taxon>Nocardioides</taxon>
    </lineage>
</organism>
<protein>
    <submittedName>
        <fullName evidence="3">Helix-turn-helix domain-containing protein</fullName>
    </submittedName>
</protein>
<gene>
    <name evidence="3" type="ORF">ACFPQB_10785</name>
</gene>